<dbReference type="Proteomes" id="UP001165080">
    <property type="component" value="Unassembled WGS sequence"/>
</dbReference>
<feature type="compositionally biased region" description="Low complexity" evidence="1">
    <location>
        <begin position="263"/>
        <end position="277"/>
    </location>
</feature>
<keyword evidence="3" id="KW-1185">Reference proteome</keyword>
<reference evidence="2 3" key="1">
    <citation type="journal article" date="2023" name="Commun. Biol.">
        <title>Reorganization of the ancestral sex-determining regions during the evolution of trioecy in Pleodorina starrii.</title>
        <authorList>
            <person name="Takahashi K."/>
            <person name="Suzuki S."/>
            <person name="Kawai-Toyooka H."/>
            <person name="Yamamoto K."/>
            <person name="Hamaji T."/>
            <person name="Ootsuki R."/>
            <person name="Yamaguchi H."/>
            <person name="Kawachi M."/>
            <person name="Higashiyama T."/>
            <person name="Nozaki H."/>
        </authorList>
    </citation>
    <scope>NUCLEOTIDE SEQUENCE [LARGE SCALE GENOMIC DNA]</scope>
    <source>
        <strain evidence="2 3">NIES-4479</strain>
    </source>
</reference>
<feature type="region of interest" description="Disordered" evidence="1">
    <location>
        <begin position="241"/>
        <end position="296"/>
    </location>
</feature>
<sequence length="425" mass="43777">MCVVTIVQPASPSSDSGLDIKIFQYMVELVRSGTTEERAAEVISQWSGGGGVEAVDLRKLRAYFMKTTFGEVARQHAPPAVLPVTLTCLSYWSLGLLPGTDEAVLPPAVRGALVAANLLLLVYFASGSLRSTGRLFRVGRAALEFSGRAELVLLAMRDLASGHGAVIQAALGASTGAATPAATRGTNTSGSGASAGSAAVAAAAQRHASRRRVLEASTAAMRHVKLQAAAAAAAARVATSMDTSSLPPSGSFAKPTAGPPLPSLSSTAPSSSPWEEPQLPPSPLPPPAPPASMSTTPLSSLDSYLVLREAEQLAGGFDAAVSELGLAAEEAAVVAAMYARYGDSSRGGRFGDYELRRLLQEAGLPALSQEERRLVLMLHSLDKGTGAEAGVPGLAAGRGRGKGWLTFAEWAGWWAATTTTTTTPE</sequence>
<name>A0A9W6BJX3_9CHLO</name>
<evidence type="ECO:0000256" key="1">
    <source>
        <dbReference type="SAM" id="MobiDB-lite"/>
    </source>
</evidence>
<proteinExistence type="predicted"/>
<protein>
    <submittedName>
        <fullName evidence="2">Uncharacterized protein</fullName>
    </submittedName>
</protein>
<gene>
    <name evidence="2" type="primary">PLEST006994</name>
    <name evidence="2" type="ORF">PLESTB_000755700</name>
</gene>
<dbReference type="AlphaFoldDB" id="A0A9W6BJX3"/>
<accession>A0A9W6BJX3</accession>
<evidence type="ECO:0000313" key="3">
    <source>
        <dbReference type="Proteomes" id="UP001165080"/>
    </source>
</evidence>
<comment type="caution">
    <text evidence="2">The sequence shown here is derived from an EMBL/GenBank/DDBJ whole genome shotgun (WGS) entry which is preliminary data.</text>
</comment>
<evidence type="ECO:0000313" key="2">
    <source>
        <dbReference type="EMBL" id="GLC53494.1"/>
    </source>
</evidence>
<dbReference type="EMBL" id="BRXU01000008">
    <property type="protein sequence ID" value="GLC53494.1"/>
    <property type="molecule type" value="Genomic_DNA"/>
</dbReference>
<organism evidence="2 3">
    <name type="scientific">Pleodorina starrii</name>
    <dbReference type="NCBI Taxonomy" id="330485"/>
    <lineage>
        <taxon>Eukaryota</taxon>
        <taxon>Viridiplantae</taxon>
        <taxon>Chlorophyta</taxon>
        <taxon>core chlorophytes</taxon>
        <taxon>Chlorophyceae</taxon>
        <taxon>CS clade</taxon>
        <taxon>Chlamydomonadales</taxon>
        <taxon>Volvocaceae</taxon>
        <taxon>Pleodorina</taxon>
    </lineage>
</organism>
<feature type="compositionally biased region" description="Pro residues" evidence="1">
    <location>
        <begin position="278"/>
        <end position="290"/>
    </location>
</feature>